<name>A0ACA9QDJ4_9GLOM</name>
<evidence type="ECO:0000313" key="2">
    <source>
        <dbReference type="Proteomes" id="UP000789702"/>
    </source>
</evidence>
<feature type="non-terminal residue" evidence="1">
    <location>
        <position position="227"/>
    </location>
</feature>
<dbReference type="EMBL" id="CAJVPU010043793">
    <property type="protein sequence ID" value="CAG8746400.1"/>
    <property type="molecule type" value="Genomic_DNA"/>
</dbReference>
<feature type="non-terminal residue" evidence="1">
    <location>
        <position position="1"/>
    </location>
</feature>
<reference evidence="1" key="1">
    <citation type="submission" date="2021-06" db="EMBL/GenBank/DDBJ databases">
        <authorList>
            <person name="Kallberg Y."/>
            <person name="Tangrot J."/>
            <person name="Rosling A."/>
        </authorList>
    </citation>
    <scope>NUCLEOTIDE SEQUENCE</scope>
    <source>
        <strain evidence="1">IL203A</strain>
    </source>
</reference>
<proteinExistence type="predicted"/>
<keyword evidence="2" id="KW-1185">Reference proteome</keyword>
<gene>
    <name evidence="1" type="ORF">DHETER_LOCUS14372</name>
</gene>
<sequence length="227" mass="25789">LLRTCFDRKSHNLMVCPADNNLAATQKSYDESKANVLSSSNYEIPKPPAEIDKPTQDSSTQNSLNQDSSTQEESLETRLNELDLMSVESETSQKSSHTPKFKTLQGNSMQQMLVQALHSNDDHLFNLVLEQTNPDIVSNTVRKLPTKYIIPFLEKVITRFYEKPKSVMNMLQWIKAVPDLTQKLSDFYQALDSRSAVFQKLLNFQGRLDLIMQQIAMRKTQGAGTTN</sequence>
<dbReference type="Proteomes" id="UP000789702">
    <property type="component" value="Unassembled WGS sequence"/>
</dbReference>
<evidence type="ECO:0000313" key="1">
    <source>
        <dbReference type="EMBL" id="CAG8746400.1"/>
    </source>
</evidence>
<organism evidence="1 2">
    <name type="scientific">Dentiscutata heterogama</name>
    <dbReference type="NCBI Taxonomy" id="1316150"/>
    <lineage>
        <taxon>Eukaryota</taxon>
        <taxon>Fungi</taxon>
        <taxon>Fungi incertae sedis</taxon>
        <taxon>Mucoromycota</taxon>
        <taxon>Glomeromycotina</taxon>
        <taxon>Glomeromycetes</taxon>
        <taxon>Diversisporales</taxon>
        <taxon>Gigasporaceae</taxon>
        <taxon>Dentiscutata</taxon>
    </lineage>
</organism>
<comment type="caution">
    <text evidence="1">The sequence shown here is derived from an EMBL/GenBank/DDBJ whole genome shotgun (WGS) entry which is preliminary data.</text>
</comment>
<accession>A0ACA9QDJ4</accession>
<protein>
    <submittedName>
        <fullName evidence="1">5427_t:CDS:1</fullName>
    </submittedName>
</protein>